<keyword evidence="2" id="KW-1185">Reference proteome</keyword>
<proteinExistence type="predicted"/>
<name>A0A562HYG7_9GAMM</name>
<reference evidence="1 2" key="1">
    <citation type="submission" date="2019-07" db="EMBL/GenBank/DDBJ databases">
        <title>Genomic Encyclopedia of Type Strains, Phase I: the one thousand microbial genomes (KMG-I) project.</title>
        <authorList>
            <person name="Kyrpides N."/>
        </authorList>
    </citation>
    <scope>NUCLEOTIDE SEQUENCE [LARGE SCALE GENOMIC DNA]</scope>
    <source>
        <strain evidence="1 2">DSM 375</strain>
    </source>
</reference>
<protein>
    <submittedName>
        <fullName evidence="1">Uncharacterized protein (TIGR04255 family)</fullName>
    </submittedName>
</protein>
<accession>A0A562HYG7</accession>
<comment type="caution">
    <text evidence="1">The sequence shown here is derived from an EMBL/GenBank/DDBJ whole genome shotgun (WGS) entry which is preliminary data.</text>
</comment>
<evidence type="ECO:0000313" key="1">
    <source>
        <dbReference type="EMBL" id="TWH63819.1"/>
    </source>
</evidence>
<organism evidence="1 2">
    <name type="scientific">Azomonas agilis</name>
    <dbReference type="NCBI Taxonomy" id="116849"/>
    <lineage>
        <taxon>Bacteria</taxon>
        <taxon>Pseudomonadati</taxon>
        <taxon>Pseudomonadota</taxon>
        <taxon>Gammaproteobacteria</taxon>
        <taxon>Pseudomonadales</taxon>
        <taxon>Pseudomonadaceae</taxon>
        <taxon>Azomonas</taxon>
    </lineage>
</organism>
<dbReference type="EMBL" id="VLKG01000018">
    <property type="protein sequence ID" value="TWH63819.1"/>
    <property type="molecule type" value="Genomic_DNA"/>
</dbReference>
<dbReference type="NCBIfam" id="TIGR04255">
    <property type="entry name" value="sporadTIGR04255"/>
    <property type="match status" value="1"/>
</dbReference>
<dbReference type="AlphaFoldDB" id="A0A562HYG7"/>
<sequence>MNLIIVVNGKFESIKFSESNLKMLSEEFISKYLIFPMEATEQRIEFSDRNSQPTVQIEKLIEFSSANKKSVFRVRPDAITYQTSIDNIDNCNEIITKFSSMLSDLKDTIKFKAAERLGVVISKDISDFPSEEDAKKIFEINDQSIIEYKNRVAHRITMEGFSEEFNFAIANDYISTRAGIKNCVVNISYDVNTLASNKKERFDLDQISFFVNSVIIYIRSKI</sequence>
<gene>
    <name evidence="1" type="ORF">LX59_03070</name>
</gene>
<dbReference type="Proteomes" id="UP000319627">
    <property type="component" value="Unassembled WGS sequence"/>
</dbReference>
<evidence type="ECO:0000313" key="2">
    <source>
        <dbReference type="Proteomes" id="UP000319627"/>
    </source>
</evidence>
<dbReference type="RefSeq" id="WP_144573329.1">
    <property type="nucleotide sequence ID" value="NZ_VLKG01000018.1"/>
</dbReference>
<dbReference type="InterPro" id="IPR026349">
    <property type="entry name" value="CHP04255"/>
</dbReference>